<keyword evidence="7 10" id="KW-1133">Transmembrane helix</keyword>
<keyword evidence="8 10" id="KW-0472">Membrane</keyword>
<evidence type="ECO:0000256" key="3">
    <source>
        <dbReference type="ARBA" id="ARBA00005316"/>
    </source>
</evidence>
<dbReference type="GO" id="GO:0006506">
    <property type="term" value="P:GPI anchor biosynthetic process"/>
    <property type="evidence" value="ECO:0007669"/>
    <property type="project" value="UniProtKB-UniPathway"/>
</dbReference>
<evidence type="ECO:0000256" key="6">
    <source>
        <dbReference type="ARBA" id="ARBA00022824"/>
    </source>
</evidence>
<keyword evidence="9" id="KW-0325">Glycoprotein</keyword>
<feature type="transmembrane region" description="Helical" evidence="10">
    <location>
        <begin position="297"/>
        <end position="316"/>
    </location>
</feature>
<keyword evidence="6" id="KW-0256">Endoplasmic reticulum</keyword>
<dbReference type="PANTHER" id="PTHR21072">
    <property type="entry name" value="GPI TRANSAMIDASE COMPONENT PIG-S"/>
    <property type="match status" value="1"/>
</dbReference>
<keyword evidence="12" id="KW-1185">Reference proteome</keyword>
<evidence type="ECO:0000256" key="4">
    <source>
        <dbReference type="ARBA" id="ARBA00022502"/>
    </source>
</evidence>
<sequence>EQRTVRHTSAYQLSFSLFNGDASSGPTDWAIESALQATIRPFLTRLGPLFNFTVDSQIQYYSTLPIRPTPIQIDSQTTEYALYPRDLPHFVNTQDWNLDSTETNMPLLNFVLYVPPAHLSPLVVREADGTPSPYNAFLAPRWGGIVVNNPPHRPIAQLSGGDLLGPSRIFVSQLRGLLGVPDFADIVSPLQNEWIVESDPNSGPGISPWEFDLLQAKRNVENVAEAINTLNSLDRLVESIPNMVVQDSIQEKFDDSIQKGRFGEAYTHSRQALALAESAFFDPSMVSMLYFPNDHKFGVYMPLFVPILVPIIIAVLKEIKEWRQLRNQSKIKTQ</sequence>
<accession>A0A4P9ZVQ9</accession>
<keyword evidence="5 10" id="KW-0812">Transmembrane</keyword>
<dbReference type="UniPathway" id="UPA00196"/>
<name>A0A4P9ZVQ9_9FUNG</name>
<dbReference type="InterPro" id="IPR019540">
    <property type="entry name" value="PtdIno-glycan_biosynth_class_S"/>
</dbReference>
<evidence type="ECO:0000256" key="9">
    <source>
        <dbReference type="ARBA" id="ARBA00023180"/>
    </source>
</evidence>
<evidence type="ECO:0000256" key="7">
    <source>
        <dbReference type="ARBA" id="ARBA00022989"/>
    </source>
</evidence>
<protein>
    <submittedName>
        <fullName evidence="11">Phosphatidylinositol-glycan biosynthesis class S protein</fullName>
    </submittedName>
</protein>
<dbReference type="AlphaFoldDB" id="A0A4P9ZVQ9"/>
<dbReference type="PANTHER" id="PTHR21072:SF13">
    <property type="entry name" value="GPI TRANSAMIDASE COMPONENT PIG-S"/>
    <property type="match status" value="1"/>
</dbReference>
<evidence type="ECO:0000256" key="1">
    <source>
        <dbReference type="ARBA" id="ARBA00004477"/>
    </source>
</evidence>
<dbReference type="EMBL" id="ML002459">
    <property type="protein sequence ID" value="RKP37695.1"/>
    <property type="molecule type" value="Genomic_DNA"/>
</dbReference>
<reference evidence="12" key="1">
    <citation type="journal article" date="2018" name="Nat. Microbiol.">
        <title>Leveraging single-cell genomics to expand the fungal tree of life.</title>
        <authorList>
            <person name="Ahrendt S.R."/>
            <person name="Quandt C.A."/>
            <person name="Ciobanu D."/>
            <person name="Clum A."/>
            <person name="Salamov A."/>
            <person name="Andreopoulos B."/>
            <person name="Cheng J.F."/>
            <person name="Woyke T."/>
            <person name="Pelin A."/>
            <person name="Henrissat B."/>
            <person name="Reynolds N.K."/>
            <person name="Benny G.L."/>
            <person name="Smith M.E."/>
            <person name="James T.Y."/>
            <person name="Grigoriev I.V."/>
        </authorList>
    </citation>
    <scope>NUCLEOTIDE SEQUENCE [LARGE SCALE GENOMIC DNA]</scope>
    <source>
        <strain evidence="12">RSA 468</strain>
    </source>
</reference>
<evidence type="ECO:0000313" key="12">
    <source>
        <dbReference type="Proteomes" id="UP000268162"/>
    </source>
</evidence>
<dbReference type="STRING" id="215637.A0A4P9ZVQ9"/>
<dbReference type="GO" id="GO:0042765">
    <property type="term" value="C:GPI-anchor transamidase complex"/>
    <property type="evidence" value="ECO:0007669"/>
    <property type="project" value="InterPro"/>
</dbReference>
<feature type="non-terminal residue" evidence="11">
    <location>
        <position position="1"/>
    </location>
</feature>
<dbReference type="GO" id="GO:0016255">
    <property type="term" value="P:attachment of GPI anchor to protein"/>
    <property type="evidence" value="ECO:0007669"/>
    <property type="project" value="InterPro"/>
</dbReference>
<gene>
    <name evidence="11" type="ORF">BJ085DRAFT_19735</name>
</gene>
<comment type="pathway">
    <text evidence="2">Glycolipid biosynthesis; glycosylphosphatidylinositol-anchor biosynthesis.</text>
</comment>
<evidence type="ECO:0000256" key="5">
    <source>
        <dbReference type="ARBA" id="ARBA00022692"/>
    </source>
</evidence>
<organism evidence="11 12">
    <name type="scientific">Dimargaris cristalligena</name>
    <dbReference type="NCBI Taxonomy" id="215637"/>
    <lineage>
        <taxon>Eukaryota</taxon>
        <taxon>Fungi</taxon>
        <taxon>Fungi incertae sedis</taxon>
        <taxon>Zoopagomycota</taxon>
        <taxon>Kickxellomycotina</taxon>
        <taxon>Dimargaritomycetes</taxon>
        <taxon>Dimargaritales</taxon>
        <taxon>Dimargaritaceae</taxon>
        <taxon>Dimargaris</taxon>
    </lineage>
</organism>
<proteinExistence type="inferred from homology"/>
<keyword evidence="4" id="KW-0337">GPI-anchor biosynthesis</keyword>
<comment type="similarity">
    <text evidence="3">Belongs to the PIGS family.</text>
</comment>
<comment type="subcellular location">
    <subcellularLocation>
        <location evidence="1">Endoplasmic reticulum membrane</location>
        <topology evidence="1">Multi-pass membrane protein</topology>
    </subcellularLocation>
</comment>
<evidence type="ECO:0000313" key="11">
    <source>
        <dbReference type="EMBL" id="RKP37695.1"/>
    </source>
</evidence>
<evidence type="ECO:0000256" key="8">
    <source>
        <dbReference type="ARBA" id="ARBA00023136"/>
    </source>
</evidence>
<evidence type="ECO:0000256" key="2">
    <source>
        <dbReference type="ARBA" id="ARBA00004687"/>
    </source>
</evidence>
<evidence type="ECO:0000256" key="10">
    <source>
        <dbReference type="SAM" id="Phobius"/>
    </source>
</evidence>
<dbReference type="Proteomes" id="UP000268162">
    <property type="component" value="Unassembled WGS sequence"/>
</dbReference>
<dbReference type="Pfam" id="PF10510">
    <property type="entry name" value="PIG-S"/>
    <property type="match status" value="1"/>
</dbReference>